<accession>A0A2H3B912</accession>
<dbReference type="AlphaFoldDB" id="A0A2H3B912"/>
<keyword evidence="2" id="KW-1185">Reference proteome</keyword>
<organism evidence="1 2">
    <name type="scientific">Armillaria solidipes</name>
    <dbReference type="NCBI Taxonomy" id="1076256"/>
    <lineage>
        <taxon>Eukaryota</taxon>
        <taxon>Fungi</taxon>
        <taxon>Dikarya</taxon>
        <taxon>Basidiomycota</taxon>
        <taxon>Agaricomycotina</taxon>
        <taxon>Agaricomycetes</taxon>
        <taxon>Agaricomycetidae</taxon>
        <taxon>Agaricales</taxon>
        <taxon>Marasmiineae</taxon>
        <taxon>Physalacriaceae</taxon>
        <taxon>Armillaria</taxon>
    </lineage>
</organism>
<evidence type="ECO:0000313" key="2">
    <source>
        <dbReference type="Proteomes" id="UP000218334"/>
    </source>
</evidence>
<reference evidence="2" key="1">
    <citation type="journal article" date="2017" name="Nat. Ecol. Evol.">
        <title>Genome expansion and lineage-specific genetic innovations in the forest pathogenic fungi Armillaria.</title>
        <authorList>
            <person name="Sipos G."/>
            <person name="Prasanna A.N."/>
            <person name="Walter M.C."/>
            <person name="O'Connor E."/>
            <person name="Balint B."/>
            <person name="Krizsan K."/>
            <person name="Kiss B."/>
            <person name="Hess J."/>
            <person name="Varga T."/>
            <person name="Slot J."/>
            <person name="Riley R."/>
            <person name="Boka B."/>
            <person name="Rigling D."/>
            <person name="Barry K."/>
            <person name="Lee J."/>
            <person name="Mihaltcheva S."/>
            <person name="LaButti K."/>
            <person name="Lipzen A."/>
            <person name="Waldron R."/>
            <person name="Moloney N.M."/>
            <person name="Sperisen C."/>
            <person name="Kredics L."/>
            <person name="Vagvoelgyi C."/>
            <person name="Patrignani A."/>
            <person name="Fitzpatrick D."/>
            <person name="Nagy I."/>
            <person name="Doyle S."/>
            <person name="Anderson J.B."/>
            <person name="Grigoriev I.V."/>
            <person name="Gueldener U."/>
            <person name="Muensterkoetter M."/>
            <person name="Nagy L.G."/>
        </authorList>
    </citation>
    <scope>NUCLEOTIDE SEQUENCE [LARGE SCALE GENOMIC DNA]</scope>
    <source>
        <strain evidence="2">28-4</strain>
    </source>
</reference>
<sequence length="164" mass="18036">MVASPKYFGSEYKGYCIGVFICPSEDPFLSGRLDWITCCTLVYCISTTLATSGPGSSPQYTITVRPFEEAAQLLLQWTLSGRVAFSFTPLAEEGDLKGTGNSPEARPTPDGESILQSGALTLSIMKTKSVTKLLVLRIWYKSRFVGMNTSQRILAFRATVRLQM</sequence>
<dbReference type="EMBL" id="KZ293437">
    <property type="protein sequence ID" value="PBK67345.1"/>
    <property type="molecule type" value="Genomic_DNA"/>
</dbReference>
<name>A0A2H3B912_9AGAR</name>
<evidence type="ECO:0000313" key="1">
    <source>
        <dbReference type="EMBL" id="PBK67345.1"/>
    </source>
</evidence>
<proteinExistence type="predicted"/>
<protein>
    <submittedName>
        <fullName evidence="1">Uncharacterized protein</fullName>
    </submittedName>
</protein>
<gene>
    <name evidence="1" type="ORF">ARMSODRAFT_977013</name>
</gene>
<dbReference type="Proteomes" id="UP000218334">
    <property type="component" value="Unassembled WGS sequence"/>
</dbReference>